<dbReference type="Pfam" id="PF07980">
    <property type="entry name" value="SusD_RagB"/>
    <property type="match status" value="1"/>
</dbReference>
<dbReference type="Pfam" id="PF14322">
    <property type="entry name" value="SusD-like_3"/>
    <property type="match status" value="1"/>
</dbReference>
<comment type="similarity">
    <text evidence="2">Belongs to the SusD family.</text>
</comment>
<dbReference type="CDD" id="cd08977">
    <property type="entry name" value="SusD"/>
    <property type="match status" value="1"/>
</dbReference>
<evidence type="ECO:0000256" key="6">
    <source>
        <dbReference type="SAM" id="SignalP"/>
    </source>
</evidence>
<dbReference type="InterPro" id="IPR011990">
    <property type="entry name" value="TPR-like_helical_dom_sf"/>
</dbReference>
<evidence type="ECO:0000259" key="8">
    <source>
        <dbReference type="Pfam" id="PF14322"/>
    </source>
</evidence>
<protein>
    <submittedName>
        <fullName evidence="9">Membrane protein</fullName>
    </submittedName>
</protein>
<evidence type="ECO:0000256" key="2">
    <source>
        <dbReference type="ARBA" id="ARBA00006275"/>
    </source>
</evidence>
<keyword evidence="4" id="KW-0472">Membrane</keyword>
<organism evidence="9 10">
    <name type="scientific">Pontibacter amylolyticus</name>
    <dbReference type="NCBI Taxonomy" id="1424080"/>
    <lineage>
        <taxon>Bacteria</taxon>
        <taxon>Pseudomonadati</taxon>
        <taxon>Bacteroidota</taxon>
        <taxon>Cytophagia</taxon>
        <taxon>Cytophagales</taxon>
        <taxon>Hymenobacteraceae</taxon>
        <taxon>Pontibacter</taxon>
    </lineage>
</organism>
<feature type="domain" description="SusD-like N-terminal" evidence="8">
    <location>
        <begin position="105"/>
        <end position="253"/>
    </location>
</feature>
<keyword evidence="3 6" id="KW-0732">Signal</keyword>
<dbReference type="Proteomes" id="UP000634043">
    <property type="component" value="Unassembled WGS sequence"/>
</dbReference>
<evidence type="ECO:0000256" key="5">
    <source>
        <dbReference type="ARBA" id="ARBA00023237"/>
    </source>
</evidence>
<evidence type="ECO:0000256" key="1">
    <source>
        <dbReference type="ARBA" id="ARBA00004442"/>
    </source>
</evidence>
<feature type="domain" description="RagB/SusD" evidence="7">
    <location>
        <begin position="365"/>
        <end position="535"/>
    </location>
</feature>
<dbReference type="PROSITE" id="PS51257">
    <property type="entry name" value="PROKAR_LIPOPROTEIN"/>
    <property type="match status" value="1"/>
</dbReference>
<feature type="chain" id="PRO_5045476360" evidence="6">
    <location>
        <begin position="24"/>
        <end position="535"/>
    </location>
</feature>
<keyword evidence="10" id="KW-1185">Reference proteome</keyword>
<gene>
    <name evidence="9" type="ORF">GCM10011323_25160</name>
</gene>
<accession>A0ABQ1W9A9</accession>
<evidence type="ECO:0000256" key="3">
    <source>
        <dbReference type="ARBA" id="ARBA00022729"/>
    </source>
</evidence>
<keyword evidence="5" id="KW-0998">Cell outer membrane</keyword>
<reference evidence="10" key="1">
    <citation type="journal article" date="2019" name="Int. J. Syst. Evol. Microbiol.">
        <title>The Global Catalogue of Microorganisms (GCM) 10K type strain sequencing project: providing services to taxonomists for standard genome sequencing and annotation.</title>
        <authorList>
            <consortium name="The Broad Institute Genomics Platform"/>
            <consortium name="The Broad Institute Genome Sequencing Center for Infectious Disease"/>
            <person name="Wu L."/>
            <person name="Ma J."/>
        </authorList>
    </citation>
    <scope>NUCLEOTIDE SEQUENCE [LARGE SCALE GENOMIC DNA]</scope>
    <source>
        <strain evidence="10">CGMCC 1.12749</strain>
    </source>
</reference>
<evidence type="ECO:0000313" key="9">
    <source>
        <dbReference type="EMBL" id="GGG20004.1"/>
    </source>
</evidence>
<dbReference type="EMBL" id="BMFP01000004">
    <property type="protein sequence ID" value="GGG20004.1"/>
    <property type="molecule type" value="Genomic_DNA"/>
</dbReference>
<dbReference type="SUPFAM" id="SSF48452">
    <property type="entry name" value="TPR-like"/>
    <property type="match status" value="1"/>
</dbReference>
<dbReference type="RefSeq" id="WP_229733929.1">
    <property type="nucleotide sequence ID" value="NZ_BMFP01000004.1"/>
</dbReference>
<evidence type="ECO:0000313" key="10">
    <source>
        <dbReference type="Proteomes" id="UP000634043"/>
    </source>
</evidence>
<evidence type="ECO:0000259" key="7">
    <source>
        <dbReference type="Pfam" id="PF07980"/>
    </source>
</evidence>
<evidence type="ECO:0000256" key="4">
    <source>
        <dbReference type="ARBA" id="ARBA00023136"/>
    </source>
</evidence>
<comment type="subcellular location">
    <subcellularLocation>
        <location evidence="1">Cell outer membrane</location>
    </subcellularLocation>
</comment>
<feature type="signal peptide" evidence="6">
    <location>
        <begin position="1"/>
        <end position="23"/>
    </location>
</feature>
<comment type="caution">
    <text evidence="9">The sequence shown here is derived from an EMBL/GenBank/DDBJ whole genome shotgun (WGS) entry which is preliminary data.</text>
</comment>
<dbReference type="InterPro" id="IPR012944">
    <property type="entry name" value="SusD_RagB_dom"/>
</dbReference>
<name>A0ABQ1W9A9_9BACT</name>
<dbReference type="InterPro" id="IPR033985">
    <property type="entry name" value="SusD-like_N"/>
</dbReference>
<dbReference type="Gene3D" id="1.25.40.390">
    <property type="match status" value="1"/>
</dbReference>
<sequence length="535" mass="58768">MENRNFLKNKLRLVLMAPALALAVMMTSCEKETIDLLPKDRITEASAFQDPERIQLAMLGVYDAAQTGFYSGAQRGYPFGAASTSQADMRGEDMLNVAAFYAFTYESTFNPTTSLNNVYMWETLYGMINKANIMIEGVKTAAAAGVITQEQANSYEGEARFLRALAHHELLIHFARPYNETADASHRGVPYRRTAINDPASVDEAKALGRHSVKESYAFLLEDLDFAENNITINQLTRASKGAAIAFKTRVRLHMRDWNGVISEANKIVSGTETFTSPVGGYALTATPDGPFVGNKGNKESIFSILNSTDDNPGTNAALPVMYSGANRGLVAISPVIWNQPFWPVQDLRRTTLAGDFYGGEKYTTKYKDLTGWSDNTPIIRYAEVLLNLSEAIARTEGVTDKSLALLNSVRGRATSEVYVRSGASAPYLNISSANDLLQAIMNERRIEFLAEGMRWRDIHRTAKNGEFGVTGVPAKVAYGAVKTTDWVAASGQLRPALFTSIPAIPYADDRFLWPIPTSEITTNPVLADQQNPGF</sequence>
<proteinExistence type="inferred from homology"/>